<accession>Q0FW07</accession>
<dbReference type="Gene3D" id="1.20.1290.10">
    <property type="entry name" value="AhpD-like"/>
    <property type="match status" value="1"/>
</dbReference>
<protein>
    <submittedName>
        <fullName evidence="2">Putative decarboxylase</fullName>
    </submittedName>
</protein>
<organism evidence="2 3">
    <name type="scientific">Salipiger bermudensis (strain DSM 26914 / JCM 13377 / KCTC 12554 / HTCC2601)</name>
    <name type="common">Pelagibaca bermudensis</name>
    <dbReference type="NCBI Taxonomy" id="314265"/>
    <lineage>
        <taxon>Bacteria</taxon>
        <taxon>Pseudomonadati</taxon>
        <taxon>Pseudomonadota</taxon>
        <taxon>Alphaproteobacteria</taxon>
        <taxon>Rhodobacterales</taxon>
        <taxon>Roseobacteraceae</taxon>
        <taxon>Salipiger</taxon>
    </lineage>
</organism>
<reference evidence="2 3" key="1">
    <citation type="journal article" date="2010" name="J. Bacteriol.">
        <title>Genome sequences of Pelagibaca bermudensis HTCC2601T and Maritimibacter alkaliphilus HTCC2654T, the type strains of two marine Roseobacter genera.</title>
        <authorList>
            <person name="Thrash J.C."/>
            <person name="Cho J.C."/>
            <person name="Ferriera S."/>
            <person name="Johnson J."/>
            <person name="Vergin K.L."/>
            <person name="Giovannoni S.J."/>
        </authorList>
    </citation>
    <scope>NUCLEOTIDE SEQUENCE [LARGE SCALE GENOMIC DNA]</scope>
    <source>
        <strain evidence="3">DSM 26914 / JCM 13377 / KCTC 12554 / HTCC2601</strain>
    </source>
</reference>
<comment type="caution">
    <text evidence="2">The sequence shown here is derived from an EMBL/GenBank/DDBJ whole genome shotgun (WGS) entry which is preliminary data.</text>
</comment>
<name>Q0FW07_SALBH</name>
<dbReference type="Proteomes" id="UP000006230">
    <property type="component" value="Unassembled WGS sequence"/>
</dbReference>
<dbReference type="HOGENOM" id="CLU_070025_5_1_5"/>
<dbReference type="EMBL" id="AATQ01000001">
    <property type="protein sequence ID" value="EAU48745.1"/>
    <property type="molecule type" value="Genomic_DNA"/>
</dbReference>
<dbReference type="PANTHER" id="PTHR33570">
    <property type="entry name" value="4-CARBOXYMUCONOLACTONE DECARBOXYLASE FAMILY PROTEIN"/>
    <property type="match status" value="1"/>
</dbReference>
<dbReference type="SUPFAM" id="SSF69118">
    <property type="entry name" value="AhpD-like"/>
    <property type="match status" value="1"/>
</dbReference>
<sequence>MSKATVYDAVPEFGRLRDTVLYDDVWNQPELNKRDRSLVTCAVLAALGKNAELEHHMKLAVENGVAVDELRGLVVQVAFYAGWPCAVNAAKSGMALFEANPPKA</sequence>
<dbReference type="InterPro" id="IPR029032">
    <property type="entry name" value="AhpD-like"/>
</dbReference>
<evidence type="ECO:0000259" key="1">
    <source>
        <dbReference type="Pfam" id="PF02627"/>
    </source>
</evidence>
<evidence type="ECO:0000313" key="2">
    <source>
        <dbReference type="EMBL" id="EAU48745.1"/>
    </source>
</evidence>
<dbReference type="AlphaFoldDB" id="Q0FW07"/>
<dbReference type="eggNOG" id="COG0599">
    <property type="taxonomic scope" value="Bacteria"/>
</dbReference>
<keyword evidence="3" id="KW-1185">Reference proteome</keyword>
<dbReference type="STRING" id="314265.R2601_04193"/>
<dbReference type="InterPro" id="IPR052512">
    <property type="entry name" value="4CMD/NDH-1_regulator"/>
</dbReference>
<dbReference type="RefSeq" id="WP_007802399.1">
    <property type="nucleotide sequence ID" value="NZ_DS022277.1"/>
</dbReference>
<dbReference type="InterPro" id="IPR003779">
    <property type="entry name" value="CMD-like"/>
</dbReference>
<feature type="domain" description="Carboxymuconolactone decarboxylase-like" evidence="1">
    <location>
        <begin position="11"/>
        <end position="90"/>
    </location>
</feature>
<gene>
    <name evidence="2" type="ORF">R2601_04193</name>
</gene>
<evidence type="ECO:0000313" key="3">
    <source>
        <dbReference type="Proteomes" id="UP000006230"/>
    </source>
</evidence>
<dbReference type="OrthoDB" id="7507676at2"/>
<dbReference type="Pfam" id="PF02627">
    <property type="entry name" value="CMD"/>
    <property type="match status" value="1"/>
</dbReference>
<proteinExistence type="predicted"/>
<dbReference type="GO" id="GO:0051920">
    <property type="term" value="F:peroxiredoxin activity"/>
    <property type="evidence" value="ECO:0007669"/>
    <property type="project" value="InterPro"/>
</dbReference>
<dbReference type="PANTHER" id="PTHR33570:SF9">
    <property type="entry name" value="BLL4600 PROTEIN"/>
    <property type="match status" value="1"/>
</dbReference>